<proteinExistence type="predicted"/>
<evidence type="ECO:0000256" key="1">
    <source>
        <dbReference type="SAM" id="MobiDB-lite"/>
    </source>
</evidence>
<feature type="compositionally biased region" description="Basic residues" evidence="1">
    <location>
        <begin position="118"/>
        <end position="134"/>
    </location>
</feature>
<feature type="compositionally biased region" description="Basic and acidic residues" evidence="1">
    <location>
        <begin position="63"/>
        <end position="80"/>
    </location>
</feature>
<organism evidence="2 3">
    <name type="scientific">Musa balbisiana</name>
    <name type="common">Banana</name>
    <dbReference type="NCBI Taxonomy" id="52838"/>
    <lineage>
        <taxon>Eukaryota</taxon>
        <taxon>Viridiplantae</taxon>
        <taxon>Streptophyta</taxon>
        <taxon>Embryophyta</taxon>
        <taxon>Tracheophyta</taxon>
        <taxon>Spermatophyta</taxon>
        <taxon>Magnoliopsida</taxon>
        <taxon>Liliopsida</taxon>
        <taxon>Zingiberales</taxon>
        <taxon>Musaceae</taxon>
        <taxon>Musa</taxon>
    </lineage>
</organism>
<protein>
    <submittedName>
        <fullName evidence="2">Uncharacterized protein</fullName>
    </submittedName>
</protein>
<dbReference type="AlphaFoldDB" id="A0A4S8J9K1"/>
<dbReference type="Proteomes" id="UP000317650">
    <property type="component" value="Chromosome 3"/>
</dbReference>
<feature type="compositionally biased region" description="Gly residues" evidence="1">
    <location>
        <begin position="19"/>
        <end position="42"/>
    </location>
</feature>
<evidence type="ECO:0000313" key="2">
    <source>
        <dbReference type="EMBL" id="THU57664.1"/>
    </source>
</evidence>
<feature type="compositionally biased region" description="Low complexity" evidence="1">
    <location>
        <begin position="1"/>
        <end position="10"/>
    </location>
</feature>
<sequence length="160" mass="16205">MTTTTTTITTGSMRRGGTWITGGGHEATDEGAGGVGGHGLGGRYANALAPAEDGGLEGDVGDENERGRAEFEREAGRGEGEVGAGLDAAALEGVARGRDDDGVGHEGAGDGAEELHGHLRRRYGGHRRGARGGGRRAVVVGEPRKGLAASHSIPFPKDIV</sequence>
<evidence type="ECO:0000313" key="3">
    <source>
        <dbReference type="Proteomes" id="UP000317650"/>
    </source>
</evidence>
<keyword evidence="3" id="KW-1185">Reference proteome</keyword>
<feature type="compositionally biased region" description="Basic and acidic residues" evidence="1">
    <location>
        <begin position="95"/>
        <end position="117"/>
    </location>
</feature>
<comment type="caution">
    <text evidence="2">The sequence shown here is derived from an EMBL/GenBank/DDBJ whole genome shotgun (WGS) entry which is preliminary data.</text>
</comment>
<dbReference type="EMBL" id="PYDT01000006">
    <property type="protein sequence ID" value="THU57664.1"/>
    <property type="molecule type" value="Genomic_DNA"/>
</dbReference>
<accession>A0A4S8J9K1</accession>
<reference evidence="2 3" key="1">
    <citation type="journal article" date="2019" name="Nat. Plants">
        <title>Genome sequencing of Musa balbisiana reveals subgenome evolution and function divergence in polyploid bananas.</title>
        <authorList>
            <person name="Yao X."/>
        </authorList>
    </citation>
    <scope>NUCLEOTIDE SEQUENCE [LARGE SCALE GENOMIC DNA]</scope>
    <source>
        <strain evidence="3">cv. DH-PKW</strain>
        <tissue evidence="2">Leaves</tissue>
    </source>
</reference>
<gene>
    <name evidence="2" type="ORF">C4D60_Mb03t05900</name>
</gene>
<feature type="region of interest" description="Disordered" evidence="1">
    <location>
        <begin position="1"/>
        <end position="143"/>
    </location>
</feature>
<name>A0A4S8J9K1_MUSBA</name>